<feature type="compositionally biased region" description="Low complexity" evidence="2">
    <location>
        <begin position="1132"/>
        <end position="1147"/>
    </location>
</feature>
<keyword evidence="5" id="KW-1185">Reference proteome</keyword>
<feature type="compositionally biased region" description="Basic and acidic residues" evidence="2">
    <location>
        <begin position="1094"/>
        <end position="1127"/>
    </location>
</feature>
<feature type="compositionally biased region" description="Basic and acidic residues" evidence="2">
    <location>
        <begin position="1232"/>
        <end position="1258"/>
    </location>
</feature>
<feature type="compositionally biased region" description="Low complexity" evidence="2">
    <location>
        <begin position="1745"/>
        <end position="1793"/>
    </location>
</feature>
<feature type="compositionally biased region" description="Gly residues" evidence="2">
    <location>
        <begin position="1261"/>
        <end position="1270"/>
    </location>
</feature>
<feature type="region of interest" description="Disordered" evidence="2">
    <location>
        <begin position="2141"/>
        <end position="2174"/>
    </location>
</feature>
<dbReference type="KEGG" id="bbes:BESB_078090"/>
<protein>
    <submittedName>
        <fullName evidence="4">RNA pseudouridine synthase superfamily protein</fullName>
    </submittedName>
</protein>
<feature type="region of interest" description="Disordered" evidence="2">
    <location>
        <begin position="1031"/>
        <end position="1897"/>
    </location>
</feature>
<feature type="compositionally biased region" description="Low complexity" evidence="2">
    <location>
        <begin position="1887"/>
        <end position="1897"/>
    </location>
</feature>
<feature type="compositionally biased region" description="Polar residues" evidence="2">
    <location>
        <begin position="1719"/>
        <end position="1731"/>
    </location>
</feature>
<feature type="compositionally biased region" description="Basic and acidic residues" evidence="2">
    <location>
        <begin position="176"/>
        <end position="196"/>
    </location>
</feature>
<proteinExistence type="inferred from homology"/>
<feature type="compositionally biased region" description="Low complexity" evidence="2">
    <location>
        <begin position="234"/>
        <end position="243"/>
    </location>
</feature>
<feature type="compositionally biased region" description="Basic and acidic residues" evidence="2">
    <location>
        <begin position="269"/>
        <end position="285"/>
    </location>
</feature>
<comment type="similarity">
    <text evidence="1">Belongs to the pseudouridine synthase RluA family.</text>
</comment>
<feature type="compositionally biased region" description="Basic and acidic residues" evidence="2">
    <location>
        <begin position="1180"/>
        <end position="1194"/>
    </location>
</feature>
<feature type="compositionally biased region" description="Basic and acidic residues" evidence="2">
    <location>
        <begin position="1203"/>
        <end position="1217"/>
    </location>
</feature>
<feature type="compositionally biased region" description="Polar residues" evidence="2">
    <location>
        <begin position="3043"/>
        <end position="3052"/>
    </location>
</feature>
<dbReference type="InterPro" id="IPR006145">
    <property type="entry name" value="PsdUridine_synth_RsuA/RluA"/>
</dbReference>
<feature type="region of interest" description="Disordered" evidence="2">
    <location>
        <begin position="1913"/>
        <end position="2106"/>
    </location>
</feature>
<feature type="compositionally biased region" description="Basic and acidic residues" evidence="2">
    <location>
        <begin position="203"/>
        <end position="226"/>
    </location>
</feature>
<name>A0A2A9MD40_BESBE</name>
<feature type="region of interest" description="Disordered" evidence="2">
    <location>
        <begin position="2979"/>
        <end position="3002"/>
    </location>
</feature>
<feature type="compositionally biased region" description="Low complexity" evidence="2">
    <location>
        <begin position="1614"/>
        <end position="1625"/>
    </location>
</feature>
<feature type="compositionally biased region" description="Low complexity" evidence="2">
    <location>
        <begin position="1976"/>
        <end position="2009"/>
    </location>
</feature>
<feature type="region of interest" description="Disordered" evidence="2">
    <location>
        <begin position="2881"/>
        <end position="2917"/>
    </location>
</feature>
<dbReference type="GO" id="GO:0003723">
    <property type="term" value="F:RNA binding"/>
    <property type="evidence" value="ECO:0007669"/>
    <property type="project" value="InterPro"/>
</dbReference>
<dbReference type="CDD" id="cd02869">
    <property type="entry name" value="PseudoU_synth_RluA_like"/>
    <property type="match status" value="1"/>
</dbReference>
<feature type="compositionally biased region" description="Basic residues" evidence="2">
    <location>
        <begin position="1287"/>
        <end position="1296"/>
    </location>
</feature>
<dbReference type="PANTHER" id="PTHR21600:SF87">
    <property type="entry name" value="RNA PSEUDOURIDYLATE SYNTHASE DOMAIN-CONTAINING PROTEIN 1"/>
    <property type="match status" value="1"/>
</dbReference>
<feature type="compositionally biased region" description="Basic and acidic residues" evidence="2">
    <location>
        <begin position="2056"/>
        <end position="2074"/>
    </location>
</feature>
<feature type="region of interest" description="Disordered" evidence="2">
    <location>
        <begin position="945"/>
        <end position="964"/>
    </location>
</feature>
<feature type="compositionally biased region" description="Basic and acidic residues" evidence="2">
    <location>
        <begin position="539"/>
        <end position="561"/>
    </location>
</feature>
<feature type="region of interest" description="Disordered" evidence="2">
    <location>
        <begin position="2194"/>
        <end position="2215"/>
    </location>
</feature>
<feature type="compositionally biased region" description="Basic and acidic residues" evidence="2">
    <location>
        <begin position="133"/>
        <end position="149"/>
    </location>
</feature>
<dbReference type="RefSeq" id="XP_029217602.1">
    <property type="nucleotide sequence ID" value="XM_029366171.1"/>
</dbReference>
<feature type="compositionally biased region" description="Gly residues" evidence="2">
    <location>
        <begin position="2784"/>
        <end position="2813"/>
    </location>
</feature>
<dbReference type="GO" id="GO:0000455">
    <property type="term" value="P:enzyme-directed rRNA pseudouridine synthesis"/>
    <property type="evidence" value="ECO:0007669"/>
    <property type="project" value="TreeGrafter"/>
</dbReference>
<feature type="compositionally biased region" description="Basic and acidic residues" evidence="2">
    <location>
        <begin position="399"/>
        <end position="408"/>
    </location>
</feature>
<feature type="compositionally biased region" description="Low complexity" evidence="2">
    <location>
        <begin position="1585"/>
        <end position="1597"/>
    </location>
</feature>
<feature type="compositionally biased region" description="Gly residues" evidence="2">
    <location>
        <begin position="1794"/>
        <end position="1805"/>
    </location>
</feature>
<reference evidence="4 5" key="1">
    <citation type="submission" date="2017-09" db="EMBL/GenBank/DDBJ databases">
        <title>Genome sequencing of Besnoitia besnoiti strain Bb-Ger1.</title>
        <authorList>
            <person name="Schares G."/>
            <person name="Venepally P."/>
            <person name="Lorenzi H.A."/>
        </authorList>
    </citation>
    <scope>NUCLEOTIDE SEQUENCE [LARGE SCALE GENOMIC DNA]</scope>
    <source>
        <strain evidence="4 5">Bb-Ger1</strain>
    </source>
</reference>
<feature type="compositionally biased region" description="Polar residues" evidence="2">
    <location>
        <begin position="1954"/>
        <end position="1963"/>
    </location>
</feature>
<feature type="region of interest" description="Disordered" evidence="2">
    <location>
        <begin position="455"/>
        <end position="525"/>
    </location>
</feature>
<dbReference type="InterPro" id="IPR020103">
    <property type="entry name" value="PsdUridine_synth_cat_dom_sf"/>
</dbReference>
<dbReference type="PANTHER" id="PTHR21600">
    <property type="entry name" value="MITOCHONDRIAL RNA PSEUDOURIDINE SYNTHASE"/>
    <property type="match status" value="1"/>
</dbReference>
<dbReference type="Pfam" id="PF00849">
    <property type="entry name" value="PseudoU_synth_2"/>
    <property type="match status" value="1"/>
</dbReference>
<dbReference type="Gene3D" id="3.30.2350.10">
    <property type="entry name" value="Pseudouridine synthase"/>
    <property type="match status" value="1"/>
</dbReference>
<feature type="compositionally biased region" description="Low complexity" evidence="2">
    <location>
        <begin position="1416"/>
        <end position="1425"/>
    </location>
</feature>
<feature type="compositionally biased region" description="Basic and acidic residues" evidence="2">
    <location>
        <begin position="712"/>
        <end position="721"/>
    </location>
</feature>
<feature type="region of interest" description="Disordered" evidence="2">
    <location>
        <begin position="396"/>
        <end position="443"/>
    </location>
</feature>
<feature type="compositionally biased region" description="Low complexity" evidence="2">
    <location>
        <begin position="1913"/>
        <end position="1937"/>
    </location>
</feature>
<dbReference type="GeneID" id="40312736"/>
<feature type="region of interest" description="Disordered" evidence="2">
    <location>
        <begin position="864"/>
        <end position="909"/>
    </location>
</feature>
<feature type="compositionally biased region" description="Pro residues" evidence="2">
    <location>
        <begin position="411"/>
        <end position="423"/>
    </location>
</feature>
<feature type="region of interest" description="Disordered" evidence="2">
    <location>
        <begin position="539"/>
        <end position="650"/>
    </location>
</feature>
<evidence type="ECO:0000259" key="3">
    <source>
        <dbReference type="Pfam" id="PF00849"/>
    </source>
</evidence>
<evidence type="ECO:0000256" key="2">
    <source>
        <dbReference type="SAM" id="MobiDB-lite"/>
    </source>
</evidence>
<feature type="region of interest" description="Disordered" evidence="2">
    <location>
        <begin position="2781"/>
        <end position="2818"/>
    </location>
</feature>
<organism evidence="4 5">
    <name type="scientific">Besnoitia besnoiti</name>
    <name type="common">Apicomplexan protozoan</name>
    <dbReference type="NCBI Taxonomy" id="94643"/>
    <lineage>
        <taxon>Eukaryota</taxon>
        <taxon>Sar</taxon>
        <taxon>Alveolata</taxon>
        <taxon>Apicomplexa</taxon>
        <taxon>Conoidasida</taxon>
        <taxon>Coccidia</taxon>
        <taxon>Eucoccidiorida</taxon>
        <taxon>Eimeriorina</taxon>
        <taxon>Sarcocystidae</taxon>
        <taxon>Besnoitia</taxon>
    </lineage>
</organism>
<feature type="compositionally biased region" description="Pro residues" evidence="2">
    <location>
        <begin position="1067"/>
        <end position="1076"/>
    </location>
</feature>
<dbReference type="STRING" id="94643.A0A2A9MD40"/>
<feature type="compositionally biased region" description="Low complexity" evidence="2">
    <location>
        <begin position="2510"/>
        <end position="2520"/>
    </location>
</feature>
<feature type="compositionally biased region" description="Basic and acidic residues" evidence="2">
    <location>
        <begin position="1466"/>
        <end position="1482"/>
    </location>
</feature>
<dbReference type="VEuPathDB" id="ToxoDB:BESB_078090"/>
<feature type="compositionally biased region" description="Low complexity" evidence="2">
    <location>
        <begin position="600"/>
        <end position="617"/>
    </location>
</feature>
<dbReference type="EMBL" id="NWUJ01000008">
    <property type="protein sequence ID" value="PFH33593.1"/>
    <property type="molecule type" value="Genomic_DNA"/>
</dbReference>
<feature type="compositionally biased region" description="Basic and acidic residues" evidence="2">
    <location>
        <begin position="1298"/>
        <end position="1335"/>
    </location>
</feature>
<dbReference type="Proteomes" id="UP000224006">
    <property type="component" value="Chromosome VII"/>
</dbReference>
<dbReference type="OrthoDB" id="332286at2759"/>
<feature type="compositionally biased region" description="Basic and acidic residues" evidence="2">
    <location>
        <begin position="2028"/>
        <end position="2037"/>
    </location>
</feature>
<comment type="caution">
    <text evidence="4">The sequence shown here is derived from an EMBL/GenBank/DDBJ whole genome shotgun (WGS) entry which is preliminary data.</text>
</comment>
<evidence type="ECO:0000256" key="1">
    <source>
        <dbReference type="ARBA" id="ARBA00010876"/>
    </source>
</evidence>
<feature type="compositionally biased region" description="Polar residues" evidence="2">
    <location>
        <begin position="1397"/>
        <end position="1410"/>
    </location>
</feature>
<feature type="compositionally biased region" description="Basic and acidic residues" evidence="2">
    <location>
        <begin position="892"/>
        <end position="904"/>
    </location>
</feature>
<dbReference type="InterPro" id="IPR050188">
    <property type="entry name" value="RluA_PseudoU_synthase"/>
</dbReference>
<feature type="compositionally biased region" description="Low complexity" evidence="2">
    <location>
        <begin position="2841"/>
        <end position="2855"/>
    </location>
</feature>
<feature type="compositionally biased region" description="Basic and acidic residues" evidence="2">
    <location>
        <begin position="352"/>
        <end position="366"/>
    </location>
</feature>
<evidence type="ECO:0000313" key="4">
    <source>
        <dbReference type="EMBL" id="PFH33593.1"/>
    </source>
</evidence>
<feature type="compositionally biased region" description="Low complexity" evidence="2">
    <location>
        <begin position="1528"/>
        <end position="1547"/>
    </location>
</feature>
<dbReference type="SUPFAM" id="SSF55120">
    <property type="entry name" value="Pseudouridine synthase"/>
    <property type="match status" value="1"/>
</dbReference>
<feature type="compositionally biased region" description="Basic and acidic residues" evidence="2">
    <location>
        <begin position="1550"/>
        <end position="1570"/>
    </location>
</feature>
<feature type="compositionally biased region" description="Low complexity" evidence="2">
    <location>
        <begin position="1676"/>
        <end position="1707"/>
    </location>
</feature>
<feature type="region of interest" description="Disordered" evidence="2">
    <location>
        <begin position="2841"/>
        <end position="2864"/>
    </location>
</feature>
<feature type="compositionally biased region" description="Low complexity" evidence="2">
    <location>
        <begin position="1806"/>
        <end position="1817"/>
    </location>
</feature>
<feature type="region of interest" description="Disordered" evidence="2">
    <location>
        <begin position="3015"/>
        <end position="3103"/>
    </location>
</feature>
<feature type="compositionally biased region" description="Low complexity" evidence="2">
    <location>
        <begin position="3089"/>
        <end position="3103"/>
    </location>
</feature>
<feature type="region of interest" description="Disordered" evidence="2">
    <location>
        <begin position="1"/>
        <end position="59"/>
    </location>
</feature>
<feature type="compositionally biased region" description="Low complexity" evidence="2">
    <location>
        <begin position="1336"/>
        <end position="1345"/>
    </location>
</feature>
<feature type="region of interest" description="Disordered" evidence="2">
    <location>
        <begin position="2510"/>
        <end position="2578"/>
    </location>
</feature>
<sequence>MFVQGQHFASSSCPPLPPPSFSGTREADEQWSETSRGCFFGEGSTGGRPLGGAESERGVEGKEGVFAALPPPSCPPPQGMPLASHLQGPPFALPAGSASSSKPFFPPLAPSAVPGAPPGFRAGLLFDDCDRDGAHARDERAEPELDRQLPHYPKPYRGAAGEGMPFFPPSHMPDAGARETERNREVNALQREDRQVFCDVPEDERRLGGGAGPREDDGREDGRRDANFGPALASSSHFQSPFPHHYHGPPQAFPARREEAPAGGVYGHPKGEQDEAREMREDGRKRAGVGGADEPNRMLTSSFPPPRHPDEFSAPVAERMLHRGEGAPGPHGGLLRDCGGPGHFPAFLKCAEAYDREDRPRPKEGQGRPPPLLSQEEAEREAFHKHHAGGFFVGARHPPPLDREDELRPFSAPPYAAPLAPPPHFDHPVPPHQRDPQRPHRGLNPHSCGSFLPGFPAPAGDSDRGLPGMFPPPAMRPAEDGKPLEPAGDMVWRGDGAVRRDRCADGAPGPGAGHEGPHARLPLPSSYFFSHDELMHMREREEGGGRSGREGKGGVGEERHPPHMASCVNHENVDQQYPYPPQASARGPYSEHHCTGGQTPLSSSSDSGSRPPSCSSFYPPPSRPRQSSSPPFFTPAQAGPGGPPLDSGVYAGDPVPVGCFGEGGRERGDDGEAERGFAVHVHHHHTHAQGRREGEADGPFYMSPPPPFGGVWDREGEEKKPGGGQGPAPSGSGERREDPGAFQASLQQGGVPAREAECFNSRVCFPPHRMDGSGAPVPFFMGSRPSPSSRLPNSHALPSAAYGCCPPDGALFPHSVMHSQLHGPARGTGGPAGALGNKVDPGSALKPEFHGRDRDQEGAALLAPVVGPPGLGGFPRETLEEKKRRLPLASPNEEREHLHKHTEYPGDGVPPTPPHTVGFSGPFPHPMHMGKPGCDEAPPSLPLLSHPSPCSSSATGAPEQRGGGGVRDGFFSDASAYCSVEAPGGFPSPGSLRLLETTGRQDREGEGVDGLRDANAVVRRESEEERAIMMRQAFSNDPPLAAREARQGSSYSSHSATSPFVSSTAPHPLPGFPPLAPSGAAPLPLRPPGGGDVGDARGDAPHRRLLGERDPRALCDRAEADDQREKSAGLLPLPFASPASRRASPALVENTAPPELGAGTPAASPYSNSPYLSPEGAGRGGERNRNEKTSEDGSARPSSLLGSKRDGRSLRERELEGLHVPSARFAPAGGEEYERRLAGTEERDRPRLFAEDQERDAGEGANQGAGGLGRRGPEERREEGDETGDAKKKKREKGKRNSAGEDRSGESRDEAGNDRAAEAPGVKEDRNRADERDRASASPSSWGSSQLHQERNAISLGGGNSSSKEEEGSGDVASPSGAASSRCGSFPSKAAVDVQTEETMMPTSPQSSLSVGGRDSPASSPVSSLSGGGTDSSRRGKRSGDGATAKSQGVGAAGRGKAEAGSGGRGTREDDRVEPRKGDRRGGGAGEDAFEGGPSGEGKAAASQGRAGLSAPAAEREQRGKGPRKHAAALGEESAPEGSSPSAAPSSFKGDGEEAPRVQAKESGDAREAPSGEGEEDGKSREGSMFKSFSSSSFSTSQTAAGGEASSVAKTAPSSSVASFSAFSSRQREPFSISTSLAAMASPLPPPPGASSSSMNSSRAWGVLASSSSRFEFPPAASLASNSETSSNNASRRPSSGTPRLSSLSGSGRRERDGSQGQARSSTSGLASTTPEIRRASDPKSAGQRSASLSLAPDASPAAAPTVTAATPAAAAPVSSSSASREGSSGAAATRGRGVAGGSLSGGLSGAAETAASALGSFFASPAPPKKGQALRENTRSSALSALASGRDTPGRRAGVSARGGGAGSASSRVASSTPTTQGQRADAGEEASGSSSAASAERWRVFSYAEVCSRGGSAAARGGAGGRSAANSGGSSSLRSQLSMEVEQAKREGGDAQSKSGATGSSAPARGSSADKTTAAGAPAASSASSVSSASRASALSGSSPSSFASRAARPDGAEAAKLQPWGGGDPGREGRDAKGKAPGGASLSTGRGEEDEAEGARGKEAEAEEAQEKDKGTAGARRTPAQTSGSALRSGLATGSTGSRMSTISSTSASLIMDFPPSSSSNGSGGSLYSRLANSCSLLGSSGGRQDASNASGRGGGGGASGARDETDKGGKAGALASAACGAAASGGGSAGGGAAAGATGSSSANSDCSDEEEEVITLLPKELASPKKEPEVLWEGDGLTVIDKPPGWHCSDVRYDPQTESRQLCSIVNSSRPEPLGLYCSLRFNYPTGKLKECNFGLGHRLDVDTSGPIIIAQTLEAWQWIRDQMHKRNISKEYICLCHGTLAEGFHVIDSPIITSTDGRRLQSYIHHAGQPSLTVVKPLAHLEHKELRYPSTHMPLQFTLNWVKIHTGRTHQIRVHLQSLVDAAGRPHCLVSDDKYGNGQQVEDFQWCRRLFLHQHRLSFRDLNDTPQCFVSPLRADLLSALRHLRVVRSMHEAWHPVRDYLLLGPGQQAPQPQGSNARTASGGRSAPTTRPSRSDALAPTGRDAPAGTRAWGASAGSAPAASSSDSKSSTEKLEIQVTLTEAEQKAYDAACRAMQQHNQEYRRNVSTSRCCFSSSPPPGGAGALGTTPYGSSLVGAGALSVSLSGGPGGLLLGSNKAGPGGLPSSVLYGPPLIKVGAGALKNVSHSAPLVPLLPPISTAMLGPGGSPFHAHHSALMLSHKGVLGTPGGPAAVAARQQPRAGAVSSALGAMSAASVGANSGSGLLSAGNAAGGNDDGRGSGLNGAGGAPGGVSGTSSGGPALAGGGEGTASSRALNASHARGFGDSSLSASASAASSADSAGGAGNSARDAGSKAEGEGRNYDGLLLEWKQTSASQAAASTASGDGTPGSRSSAGTNSSLSGSPPYNTSRSLLGAGGSSRFFGGAGTAPSSRSLAFAGRVLPASGPVLGAATAVGASSAGRPLPVTLDAMVLGGPRSAPSGPHAGAPNSGSLRGFGGGKESGAFIRTFRAESSRADGETSHRASGAGGGSRGGPSASDHQLFSSLGRTASCGGGRGDSKTAEARNAERGDSKADSQSHFSATEAGSSAAQLGSGSSAACPRKQLYKEVLVRSNKTDE</sequence>
<feature type="region of interest" description="Disordered" evidence="2">
    <location>
        <begin position="133"/>
        <end position="382"/>
    </location>
</feature>
<evidence type="ECO:0000313" key="5">
    <source>
        <dbReference type="Proteomes" id="UP000224006"/>
    </source>
</evidence>
<feature type="compositionally biased region" description="Polar residues" evidence="2">
    <location>
        <begin position="1047"/>
        <end position="1064"/>
    </location>
</feature>
<feature type="compositionally biased region" description="Low complexity" evidence="2">
    <location>
        <begin position="2096"/>
        <end position="2106"/>
    </location>
</feature>
<feature type="domain" description="Pseudouridine synthase RsuA/RluA-like" evidence="3">
    <location>
        <begin position="2243"/>
        <end position="2424"/>
    </location>
</feature>
<gene>
    <name evidence="4" type="ORF">BESB_078090</name>
</gene>
<feature type="compositionally biased region" description="Low complexity" evidence="2">
    <location>
        <begin position="1650"/>
        <end position="1660"/>
    </location>
</feature>
<feature type="region of interest" description="Disordered" evidence="2">
    <location>
        <begin position="682"/>
        <end position="749"/>
    </location>
</feature>
<feature type="compositionally biased region" description="Basic and acidic residues" evidence="2">
    <location>
        <begin position="424"/>
        <end position="438"/>
    </location>
</feature>
<feature type="compositionally biased region" description="Basic and acidic residues" evidence="2">
    <location>
        <begin position="3015"/>
        <end position="3026"/>
    </location>
</feature>
<accession>A0A2A9MD40</accession>
<feature type="compositionally biased region" description="Basic and acidic residues" evidence="2">
    <location>
        <begin position="3061"/>
        <end position="3080"/>
    </location>
</feature>
<feature type="compositionally biased region" description="Low complexity" evidence="2">
    <location>
        <begin position="2556"/>
        <end position="2573"/>
    </location>
</feature>
<dbReference type="GO" id="GO:0009982">
    <property type="term" value="F:pseudouridine synthase activity"/>
    <property type="evidence" value="ECO:0007669"/>
    <property type="project" value="InterPro"/>
</dbReference>